<evidence type="ECO:0000313" key="2">
    <source>
        <dbReference type="Proteomes" id="UP000183769"/>
    </source>
</evidence>
<gene>
    <name evidence="1" type="ORF">SAMN05216277_12712</name>
</gene>
<proteinExistence type="predicted"/>
<reference evidence="2" key="1">
    <citation type="submission" date="2016-10" db="EMBL/GenBank/DDBJ databases">
        <authorList>
            <person name="Varghese N."/>
            <person name="Submissions S."/>
        </authorList>
    </citation>
    <scope>NUCLEOTIDE SEQUENCE [LARGE SCALE GENOMIC DNA]</scope>
    <source>
        <strain evidence="2">CGMCC 1.10329</strain>
    </source>
</reference>
<dbReference type="EMBL" id="FOXI01000027">
    <property type="protein sequence ID" value="SFQ17476.1"/>
    <property type="molecule type" value="Genomic_DNA"/>
</dbReference>
<dbReference type="AlphaFoldDB" id="A0A1I5WDR0"/>
<accession>A0A1I5WDR0</accession>
<organism evidence="1 2">
    <name type="scientific">Halolamina pelagica</name>
    <dbReference type="NCBI Taxonomy" id="699431"/>
    <lineage>
        <taxon>Archaea</taxon>
        <taxon>Methanobacteriati</taxon>
        <taxon>Methanobacteriota</taxon>
        <taxon>Stenosarchaea group</taxon>
        <taxon>Halobacteria</taxon>
        <taxon>Halobacteriales</taxon>
        <taxon>Haloferacaceae</taxon>
    </lineage>
</organism>
<protein>
    <submittedName>
        <fullName evidence="1">Uncharacterized protein</fullName>
    </submittedName>
</protein>
<keyword evidence="2" id="KW-1185">Reference proteome</keyword>
<name>A0A1I5WDR0_9EURY</name>
<sequence>MVPSMAATEAQIPLSKERRRELKVLKAEEDRRSYDETLAALLDAYDTEDND</sequence>
<dbReference type="Proteomes" id="UP000183769">
    <property type="component" value="Unassembled WGS sequence"/>
</dbReference>
<evidence type="ECO:0000313" key="1">
    <source>
        <dbReference type="EMBL" id="SFQ17476.1"/>
    </source>
</evidence>